<evidence type="ECO:0000313" key="4">
    <source>
        <dbReference type="EMBL" id="VDM98445.1"/>
    </source>
</evidence>
<name>A0A0N5CQH1_THECL</name>
<feature type="region of interest" description="Disordered" evidence="2">
    <location>
        <begin position="26"/>
        <end position="74"/>
    </location>
</feature>
<dbReference type="WBParaSite" id="TCLT_0000247101-mRNA-1">
    <property type="protein sequence ID" value="TCLT_0000247101-mRNA-1"/>
    <property type="gene ID" value="TCLT_0000247101"/>
</dbReference>
<dbReference type="Pfam" id="PF01391">
    <property type="entry name" value="Collagen"/>
    <property type="match status" value="1"/>
</dbReference>
<dbReference type="InterPro" id="IPR008160">
    <property type="entry name" value="Collagen"/>
</dbReference>
<dbReference type="STRING" id="103827.A0A0N5CQH1"/>
<accession>A0A0N5CQH1</accession>
<reference evidence="4 5" key="2">
    <citation type="submission" date="2018-11" db="EMBL/GenBank/DDBJ databases">
        <authorList>
            <consortium name="Pathogen Informatics"/>
        </authorList>
    </citation>
    <scope>NUCLEOTIDE SEQUENCE [LARGE SCALE GENOMIC DNA]</scope>
</reference>
<feature type="chain" id="PRO_5043126292" evidence="3">
    <location>
        <begin position="22"/>
        <end position="74"/>
    </location>
</feature>
<gene>
    <name evidence="4" type="ORF">TCLT_LOCUS2472</name>
</gene>
<keyword evidence="3" id="KW-0732">Signal</keyword>
<evidence type="ECO:0000256" key="2">
    <source>
        <dbReference type="SAM" id="MobiDB-lite"/>
    </source>
</evidence>
<keyword evidence="1" id="KW-0677">Repeat</keyword>
<protein>
    <submittedName>
        <fullName evidence="6">Collagen IV NC1 domain-containing protein</fullName>
    </submittedName>
</protein>
<feature type="signal peptide" evidence="3">
    <location>
        <begin position="1"/>
        <end position="21"/>
    </location>
</feature>
<reference evidence="6" key="1">
    <citation type="submission" date="2017-02" db="UniProtKB">
        <authorList>
            <consortium name="WormBaseParasite"/>
        </authorList>
    </citation>
    <scope>IDENTIFICATION</scope>
</reference>
<evidence type="ECO:0000313" key="5">
    <source>
        <dbReference type="Proteomes" id="UP000276776"/>
    </source>
</evidence>
<organism evidence="6">
    <name type="scientific">Thelazia callipaeda</name>
    <name type="common">Oriental eyeworm</name>
    <name type="synonym">Parasitic nematode</name>
    <dbReference type="NCBI Taxonomy" id="103827"/>
    <lineage>
        <taxon>Eukaryota</taxon>
        <taxon>Metazoa</taxon>
        <taxon>Ecdysozoa</taxon>
        <taxon>Nematoda</taxon>
        <taxon>Chromadorea</taxon>
        <taxon>Rhabditida</taxon>
        <taxon>Spirurina</taxon>
        <taxon>Spiruromorpha</taxon>
        <taxon>Thelazioidea</taxon>
        <taxon>Thelaziidae</taxon>
        <taxon>Thelazia</taxon>
    </lineage>
</organism>
<evidence type="ECO:0000256" key="1">
    <source>
        <dbReference type="ARBA" id="ARBA00022737"/>
    </source>
</evidence>
<keyword evidence="5" id="KW-1185">Reference proteome</keyword>
<sequence>MMSVRTTTYLLILYLFIAAEAVTYVKGPKGPRGDPGPVGERGPQGPKGPRGDMGPTGKKGPRGLPAGAVETPYV</sequence>
<evidence type="ECO:0000313" key="6">
    <source>
        <dbReference type="WBParaSite" id="TCLT_0000247101-mRNA-1"/>
    </source>
</evidence>
<proteinExistence type="predicted"/>
<dbReference type="OrthoDB" id="10037288at2759"/>
<evidence type="ECO:0000256" key="3">
    <source>
        <dbReference type="SAM" id="SignalP"/>
    </source>
</evidence>
<dbReference type="AlphaFoldDB" id="A0A0N5CQH1"/>
<dbReference type="EMBL" id="UYYF01000516">
    <property type="protein sequence ID" value="VDM98445.1"/>
    <property type="molecule type" value="Genomic_DNA"/>
</dbReference>
<dbReference type="Proteomes" id="UP000276776">
    <property type="component" value="Unassembled WGS sequence"/>
</dbReference>